<organism evidence="1 2">
    <name type="scientific">Halobellus rarus</name>
    <dbReference type="NCBI Taxonomy" id="1126237"/>
    <lineage>
        <taxon>Archaea</taxon>
        <taxon>Methanobacteriati</taxon>
        <taxon>Methanobacteriota</taxon>
        <taxon>Stenosarchaea group</taxon>
        <taxon>Halobacteria</taxon>
        <taxon>Halobacteriales</taxon>
        <taxon>Haloferacaceae</taxon>
        <taxon>Halobellus</taxon>
    </lineage>
</organism>
<evidence type="ECO:0000313" key="2">
    <source>
        <dbReference type="Proteomes" id="UP001597085"/>
    </source>
</evidence>
<proteinExistence type="predicted"/>
<reference evidence="1 2" key="1">
    <citation type="journal article" date="2019" name="Int. J. Syst. Evol. Microbiol.">
        <title>The Global Catalogue of Microorganisms (GCM) 10K type strain sequencing project: providing services to taxonomists for standard genome sequencing and annotation.</title>
        <authorList>
            <consortium name="The Broad Institute Genomics Platform"/>
            <consortium name="The Broad Institute Genome Sequencing Center for Infectious Disease"/>
            <person name="Wu L."/>
            <person name="Ma J."/>
        </authorList>
    </citation>
    <scope>NUCLEOTIDE SEQUENCE [LARGE SCALE GENOMIC DNA]</scope>
    <source>
        <strain evidence="1 2">CGMCC 1.12121</strain>
    </source>
</reference>
<comment type="caution">
    <text evidence="1">The sequence shown here is derived from an EMBL/GenBank/DDBJ whole genome shotgun (WGS) entry which is preliminary data.</text>
</comment>
<name>A0ABD6CQ04_9EURY</name>
<dbReference type="EMBL" id="JBHUDK010000010">
    <property type="protein sequence ID" value="MFD1599509.1"/>
    <property type="molecule type" value="Genomic_DNA"/>
</dbReference>
<dbReference type="AlphaFoldDB" id="A0ABD6CQ04"/>
<accession>A0ABD6CQ04</accession>
<evidence type="ECO:0000313" key="1">
    <source>
        <dbReference type="EMBL" id="MFD1599509.1"/>
    </source>
</evidence>
<sequence length="65" mass="7042">MANSDGEHGESDLAMSVDVPVDSTDLVLVSPGCHVTGNPLATLAHWLRNRDRTRTADRRWACGPL</sequence>
<dbReference type="Proteomes" id="UP001597085">
    <property type="component" value="Unassembled WGS sequence"/>
</dbReference>
<protein>
    <submittedName>
        <fullName evidence="1">Uncharacterized protein</fullName>
    </submittedName>
</protein>
<dbReference type="RefSeq" id="WP_256420854.1">
    <property type="nucleotide sequence ID" value="NZ_JANHDI010000004.1"/>
</dbReference>
<keyword evidence="2" id="KW-1185">Reference proteome</keyword>
<gene>
    <name evidence="1" type="ORF">ACFSBX_11140</name>
</gene>